<sequence>MARPKDVPYQKLDDKHEEGRYVAFMDFFTDAKDTMDVYWDRADTSYELLRFYMDKDSLPYANVFSTRDTLAFWADETARMFLGTLAARPYGAYKPRFRGTKRIAKMIEKAVQYFLEDDEGRFAQSWFNMIGVANAFGTGHSTVVTEFTKSGDFDGFRFDSDDYYTVVVPGITTELSKRTWGIFKHYFIPLATYYDMVEAGIWKESKEIEATSRNSYEDRKLQFLQSIGVFAWFEPKQDEVYIQQLYLGDGHEIVYGNNAVEIMNTLVSSPGNPPHPGGIPMYKMDYQLMPNEYLGMGIPELVADMQIYKNKHLSQKMEVTDLSMNPVLKVRRGLGLPVEEYKMLPGKPWYVYSMDDIEEFRYTGPGPDPMGSQIDYEMENAVGSPRYSRGMAPERRETARGIMHLQQAAQARPEARRQMADFETLRRVFKLLPLLIHKHVPTDMLRDIVGEDPTPFKEMSLAELKRQYFAEPVSSAVTNDKAVQAQLAKAVLDTMASIPPQIMQNPVKPFFLNYEAAVRRVFETLEVLDVDEMVLPLRPPGQTQGQGGYEPSELLQQAGLTGGIKPVPAVVEQGGG</sequence>
<proteinExistence type="predicted"/>
<dbReference type="AlphaFoldDB" id="A0A6H1ZIA4"/>
<evidence type="ECO:0000313" key="1">
    <source>
        <dbReference type="EMBL" id="QJA47653.1"/>
    </source>
</evidence>
<protein>
    <submittedName>
        <fullName evidence="1">Putative structural protein</fullName>
    </submittedName>
</protein>
<name>A0A6H1ZIA4_9ZZZZ</name>
<organism evidence="1">
    <name type="scientific">viral metagenome</name>
    <dbReference type="NCBI Taxonomy" id="1070528"/>
    <lineage>
        <taxon>unclassified sequences</taxon>
        <taxon>metagenomes</taxon>
        <taxon>organismal metagenomes</taxon>
    </lineage>
</organism>
<dbReference type="EMBL" id="MT144052">
    <property type="protein sequence ID" value="QJA47653.1"/>
    <property type="molecule type" value="Genomic_DNA"/>
</dbReference>
<accession>A0A6H1ZIA4</accession>
<gene>
    <name evidence="1" type="ORF">TM448A00717_0006</name>
</gene>
<reference evidence="1" key="1">
    <citation type="submission" date="2020-03" db="EMBL/GenBank/DDBJ databases">
        <title>The deep terrestrial virosphere.</title>
        <authorList>
            <person name="Holmfeldt K."/>
            <person name="Nilsson E."/>
            <person name="Simone D."/>
            <person name="Lopez-Fernandez M."/>
            <person name="Wu X."/>
            <person name="de Brujin I."/>
            <person name="Lundin D."/>
            <person name="Andersson A."/>
            <person name="Bertilsson S."/>
            <person name="Dopson M."/>
        </authorList>
    </citation>
    <scope>NUCLEOTIDE SEQUENCE</scope>
    <source>
        <strain evidence="1">TM448A00717</strain>
    </source>
</reference>